<dbReference type="InterPro" id="IPR001851">
    <property type="entry name" value="ABC_transp_permease"/>
</dbReference>
<feature type="transmembrane region" description="Helical" evidence="6">
    <location>
        <begin position="181"/>
        <end position="202"/>
    </location>
</feature>
<dbReference type="OrthoDB" id="9034298at2"/>
<dbReference type="EMBL" id="FOXA01000009">
    <property type="protein sequence ID" value="SFP61570.1"/>
    <property type="molecule type" value="Genomic_DNA"/>
</dbReference>
<dbReference type="STRING" id="441119.SAMN04488047_10973"/>
<dbReference type="InterPro" id="IPR017778">
    <property type="entry name" value="ABC_transptr_urea_perm_UrtC"/>
</dbReference>
<keyword evidence="8" id="KW-1185">Reference proteome</keyword>
<dbReference type="Pfam" id="PF02653">
    <property type="entry name" value="BPD_transp_2"/>
    <property type="match status" value="1"/>
</dbReference>
<dbReference type="Proteomes" id="UP000199356">
    <property type="component" value="Unassembled WGS sequence"/>
</dbReference>
<accession>A0A1I5RT61</accession>
<gene>
    <name evidence="7" type="ORF">SAMN04488047_10973</name>
</gene>
<evidence type="ECO:0000256" key="1">
    <source>
        <dbReference type="ARBA" id="ARBA00004651"/>
    </source>
</evidence>
<proteinExistence type="predicted"/>
<sequence>MPADAAVTDKLPHVSSSVRKYLGGSGGQAPRDRGGAAAARPRGFFANNPSVLIFIACLAVFTLAVTILSEGLGLGIISTSFVKTLGKTLCLCLVAIAMDLVWGYCGILSLGHFAFFGLGGYMIGMWLMYERTRLIVVDSLANAPLPPTPDEVRDGIATQIFGVVGASDFPAVWAFAHSLPIQLALVVIVPGLLALVFGWLAFRSRVTGVYLSILTQAMTLALALYLFQNDSGLRGNNGLSGLQNLPGLEAVPQALISVWFLWGSALALGLGYVLAAWVVSGKLGSVIRGIRDDEARVRFLGYPVEGFKLFIFTLTAVIAGIAGALYYPQAGIINPAEIAPIASIYLAVWVAIGGRGRIYGAVIGAAFVSLLSTWFTGGQAPDLPLGIYTVQWVDWWLVLLGLSFVLVTLFAPKGIGGLFDLVSHQRHPDRHGADLGPDMGSYREQEAQE</sequence>
<dbReference type="AlphaFoldDB" id="A0A1I5RT61"/>
<protein>
    <submittedName>
        <fullName evidence="7">Amino acid/amide ABC transporter membrane protein 2, HAAT family</fullName>
    </submittedName>
</protein>
<feature type="transmembrane region" description="Helical" evidence="6">
    <location>
        <begin position="254"/>
        <end position="279"/>
    </location>
</feature>
<evidence type="ECO:0000313" key="8">
    <source>
        <dbReference type="Proteomes" id="UP000199356"/>
    </source>
</evidence>
<feature type="transmembrane region" description="Helical" evidence="6">
    <location>
        <begin position="110"/>
        <end position="129"/>
    </location>
</feature>
<evidence type="ECO:0000256" key="5">
    <source>
        <dbReference type="ARBA" id="ARBA00023136"/>
    </source>
</evidence>
<name>A0A1I5RT61_9RHOB</name>
<dbReference type="InterPro" id="IPR043428">
    <property type="entry name" value="LivM-like"/>
</dbReference>
<dbReference type="PANTHER" id="PTHR30482">
    <property type="entry name" value="HIGH-AFFINITY BRANCHED-CHAIN AMINO ACID TRANSPORT SYSTEM PERMEASE"/>
    <property type="match status" value="1"/>
</dbReference>
<feature type="transmembrane region" description="Helical" evidence="6">
    <location>
        <begin position="51"/>
        <end position="77"/>
    </location>
</feature>
<feature type="transmembrane region" description="Helical" evidence="6">
    <location>
        <begin position="395"/>
        <end position="422"/>
    </location>
</feature>
<dbReference type="RefSeq" id="WP_093422256.1">
    <property type="nucleotide sequence ID" value="NZ_FOXA01000009.1"/>
</dbReference>
<feature type="transmembrane region" description="Helical" evidence="6">
    <location>
        <begin position="209"/>
        <end position="227"/>
    </location>
</feature>
<organism evidence="7 8">
    <name type="scientific">Tranquillimonas alkanivorans</name>
    <dbReference type="NCBI Taxonomy" id="441119"/>
    <lineage>
        <taxon>Bacteria</taxon>
        <taxon>Pseudomonadati</taxon>
        <taxon>Pseudomonadota</taxon>
        <taxon>Alphaproteobacteria</taxon>
        <taxon>Rhodobacterales</taxon>
        <taxon>Roseobacteraceae</taxon>
        <taxon>Tranquillimonas</taxon>
    </lineage>
</organism>
<dbReference type="GO" id="GO:0015658">
    <property type="term" value="F:branched-chain amino acid transmembrane transporter activity"/>
    <property type="evidence" value="ECO:0007669"/>
    <property type="project" value="InterPro"/>
</dbReference>
<evidence type="ECO:0000256" key="4">
    <source>
        <dbReference type="ARBA" id="ARBA00022989"/>
    </source>
</evidence>
<reference evidence="7 8" key="1">
    <citation type="submission" date="2016-10" db="EMBL/GenBank/DDBJ databases">
        <authorList>
            <person name="de Groot N.N."/>
        </authorList>
    </citation>
    <scope>NUCLEOTIDE SEQUENCE [LARGE SCALE GENOMIC DNA]</scope>
    <source>
        <strain evidence="7 8">DSM 19547</strain>
    </source>
</reference>
<keyword evidence="4 6" id="KW-1133">Transmembrane helix</keyword>
<keyword evidence="2" id="KW-1003">Cell membrane</keyword>
<dbReference type="CDD" id="cd06581">
    <property type="entry name" value="TM_PBP1_LivM_like"/>
    <property type="match status" value="1"/>
</dbReference>
<comment type="subcellular location">
    <subcellularLocation>
        <location evidence="1">Cell membrane</location>
        <topology evidence="1">Multi-pass membrane protein</topology>
    </subcellularLocation>
</comment>
<feature type="transmembrane region" description="Helical" evidence="6">
    <location>
        <begin position="358"/>
        <end position="375"/>
    </location>
</feature>
<evidence type="ECO:0000256" key="3">
    <source>
        <dbReference type="ARBA" id="ARBA00022692"/>
    </source>
</evidence>
<evidence type="ECO:0000313" key="7">
    <source>
        <dbReference type="EMBL" id="SFP61570.1"/>
    </source>
</evidence>
<feature type="transmembrane region" description="Helical" evidence="6">
    <location>
        <begin position="84"/>
        <end position="104"/>
    </location>
</feature>
<keyword evidence="3 6" id="KW-0812">Transmembrane</keyword>
<feature type="transmembrane region" description="Helical" evidence="6">
    <location>
        <begin position="332"/>
        <end position="351"/>
    </location>
</feature>
<dbReference type="PANTHER" id="PTHR30482:SF4">
    <property type="entry name" value="SLR1201 PROTEIN"/>
    <property type="match status" value="1"/>
</dbReference>
<dbReference type="NCBIfam" id="TIGR03408">
    <property type="entry name" value="urea_trans_UrtC"/>
    <property type="match status" value="1"/>
</dbReference>
<dbReference type="GO" id="GO:0005886">
    <property type="term" value="C:plasma membrane"/>
    <property type="evidence" value="ECO:0007669"/>
    <property type="project" value="UniProtKB-SubCell"/>
</dbReference>
<feature type="transmembrane region" description="Helical" evidence="6">
    <location>
        <begin position="300"/>
        <end position="326"/>
    </location>
</feature>
<evidence type="ECO:0000256" key="6">
    <source>
        <dbReference type="SAM" id="Phobius"/>
    </source>
</evidence>
<evidence type="ECO:0000256" key="2">
    <source>
        <dbReference type="ARBA" id="ARBA00022475"/>
    </source>
</evidence>
<keyword evidence="5 6" id="KW-0472">Membrane</keyword>